<dbReference type="Pfam" id="PF07501">
    <property type="entry name" value="G5"/>
    <property type="match status" value="9"/>
</dbReference>
<dbReference type="Gene3D" id="2.20.230.30">
    <property type="match status" value="2"/>
</dbReference>
<feature type="region of interest" description="Disordered" evidence="5">
    <location>
        <begin position="60"/>
        <end position="104"/>
    </location>
</feature>
<feature type="domain" description="G5" evidence="8">
    <location>
        <begin position="1479"/>
        <end position="1558"/>
    </location>
</feature>
<evidence type="ECO:0000313" key="10">
    <source>
        <dbReference type="Proteomes" id="UP000051324"/>
    </source>
</evidence>
<keyword evidence="6" id="KW-1133">Transmembrane helix</keyword>
<dbReference type="eggNOG" id="COG3583">
    <property type="taxonomic scope" value="Bacteria"/>
</dbReference>
<dbReference type="InterPro" id="IPR005877">
    <property type="entry name" value="YSIRK_signal_dom"/>
</dbReference>
<reference evidence="9 10" key="1">
    <citation type="journal article" date="2015" name="Genome Announc.">
        <title>Expanding the biotechnology potential of lactobacilli through comparative genomics of 213 strains and associated genera.</title>
        <authorList>
            <person name="Sun Z."/>
            <person name="Harris H.M."/>
            <person name="McCann A."/>
            <person name="Guo C."/>
            <person name="Argimon S."/>
            <person name="Zhang W."/>
            <person name="Yang X."/>
            <person name="Jeffery I.B."/>
            <person name="Cooney J.C."/>
            <person name="Kagawa T.F."/>
            <person name="Liu W."/>
            <person name="Song Y."/>
            <person name="Salvetti E."/>
            <person name="Wrobel A."/>
            <person name="Rasinkangas P."/>
            <person name="Parkhill J."/>
            <person name="Rea M.C."/>
            <person name="O'Sullivan O."/>
            <person name="Ritari J."/>
            <person name="Douillard F.P."/>
            <person name="Paul Ross R."/>
            <person name="Yang R."/>
            <person name="Briner A.E."/>
            <person name="Felis G.E."/>
            <person name="de Vos W.M."/>
            <person name="Barrangou R."/>
            <person name="Klaenhammer T.R."/>
            <person name="Caufield P.W."/>
            <person name="Cui Y."/>
            <person name="Zhang H."/>
            <person name="O'Toole P.W."/>
        </authorList>
    </citation>
    <scope>NUCLEOTIDE SEQUENCE [LARGE SCALE GENOMIC DNA]</scope>
    <source>
        <strain evidence="9 10">DSM 16634</strain>
    </source>
</reference>
<feature type="compositionally biased region" description="Low complexity" evidence="5">
    <location>
        <begin position="86"/>
        <end position="104"/>
    </location>
</feature>
<dbReference type="Pfam" id="PF04650">
    <property type="entry name" value="YSIRK_signal"/>
    <property type="match status" value="1"/>
</dbReference>
<dbReference type="RefSeq" id="WP_025086726.1">
    <property type="nucleotide sequence ID" value="NZ_AZFT01000048.1"/>
</dbReference>
<feature type="compositionally biased region" description="Polar residues" evidence="5">
    <location>
        <begin position="60"/>
        <end position="74"/>
    </location>
</feature>
<keyword evidence="10" id="KW-1185">Reference proteome</keyword>
<evidence type="ECO:0000256" key="3">
    <source>
        <dbReference type="ARBA" id="ARBA00022729"/>
    </source>
</evidence>
<dbReference type="OrthoDB" id="2330051at2"/>
<evidence type="ECO:0000313" key="9">
    <source>
        <dbReference type="EMBL" id="KRL84834.1"/>
    </source>
</evidence>
<feature type="transmembrane region" description="Helical" evidence="6">
    <location>
        <begin position="1605"/>
        <end position="1622"/>
    </location>
</feature>
<evidence type="ECO:0008006" key="11">
    <source>
        <dbReference type="Google" id="ProtNLM"/>
    </source>
</evidence>
<dbReference type="PROSITE" id="PS51109">
    <property type="entry name" value="G5"/>
    <property type="match status" value="7"/>
</dbReference>
<dbReference type="PATRIC" id="fig|1423724.4.peg.333"/>
<dbReference type="Proteomes" id="UP000051324">
    <property type="component" value="Unassembled WGS sequence"/>
</dbReference>
<feature type="compositionally biased region" description="Low complexity" evidence="5">
    <location>
        <begin position="119"/>
        <end position="139"/>
    </location>
</feature>
<evidence type="ECO:0000256" key="1">
    <source>
        <dbReference type="ARBA" id="ARBA00022512"/>
    </source>
</evidence>
<protein>
    <recommendedName>
        <fullName evidence="11">Gram-positive cocci surface proteins LPxTG domain-containing protein</fullName>
    </recommendedName>
</protein>
<sequence length="1630" mass="175411">MLSKNNHKLYNQKLAAKKQRFTIKRLSVGVASILVGTLFMTYSGGTQVSADTQVASTQLADANESNTAETTTSQASTDLADEDATAENTAETVTSEAATSASEATSEVASVASVASEQQAFVATAEPETTAPTSEAQPTMASEATSLAQPAEVTQPEIAESEAPVQSQATSASAPNSESGYFRSATLRAARPNEVKVYGFSGQVKYKGDGQVTSMNGYIDKEKHTTNSESVRVEVQYIPTESNKNQKTLPISVELTGNANYTLPSTIMINGSSVPLTSDGYYYSSSVKANANVENTIEFTVKVTGRLNKVTSFNIYIATANATYNKEFPAKYSGQAYVKNTLVATNTFDGKIYQEVLKELEAPADKIEKVEIPFETKYLADQSLTAGQRIVEKKGVLGEKTVTTTYTLNSENKFVGKTSEQITKEPETELVRVGTKPEIQEESIPFETIYQEDSQMDPTAAEVIVTPGVPGKKVTSTTYQLNEVTGEITATTTTKTTDPVSQVVKHSPTGEIAFQTQYRENPELTAGETKVVQAGVVGSSNKVYDAVNGHAVVEFNPKTEASTTREPQLIMVLVELSGVVGNSMYLTNDVSKLAPLWDQMEDGDRLLWISALRIPEKFDDAQASYSVKGKDQQINPLEKIGTISASDIPARYNITAEDMKNAEIRLETDLFTQDANSLVNNKGLMTLLNQAGSRVISIRNVGRQKQEFKKYGLAEAAFQKAGIPYKLDDREGLLSVTPNLIPTIVYKPLDITIEDASGELKITTAQLSVGDKVINLPVTNGKVQTTYTPDSETPITISYDFAGTATAERTLTVKVTADGNEVAKLETAVQPKLHLETKAPVTQIIEVGTKPVVTTEKIPYETIYITDETMLADAPEVVLVEGKEGQKVTTINYTLDLQTGKVTAQAPKVEVTVQPVNREVKRGAGQATTMPYSTIYQASEELDLGQQVIRIKGKNGLLLPNGVVSRAPMPEWILVGTKPTVVETVLEFSTQYEDDALRLPTDPEIVVTPGRNGKTITTTKYKVNSSTGEVTALEPVVETTPAVDEVIRRGVGKTTLVPRITKYVANVTLPKGETHEMVAGTDGVIHPNGDTLVAMEARVIEVGAKPVIVETRIEPQVIYQEDPTMKKEDPEIVLVEGLAGKKTITTSFRVNEITGMITEITKEEVVAPIDRVVKVGVGSEVVIPYMTQYEADATMIAGETAVKVAGQTGIKHPNGTVTTAPVTEVILVGTKAAVTEETLAPQVIYQEDATMKKEDPQVVVVEGQAGKKITTVTYTLDETTGKVSANEPVVEITAPIDRVIKVGVGNESTIPYLTKYEADETMTAGETKVKVAGQTGIKHPNGTVTKAPVTEIILVGTKASVSEATIALKVIYQKDPTMKQEDPQIVVVEGQTGKEITTVTYTLDETTGKVTANESVVETIAPVDRVIKVGVGEDTVLPYETKYEADETMTAGETKVKVAGQTGIKHPNGTVTKEPVTEIILVGTKPVVTEEEIAFEVICVDDPTLPAGTVVKVQNGQAGKKIITTTYIVDENTGELTPITTEEVLEPVTELVKRGTKPAEVITTVKEEVKVMPVETPAAPKQEVAKPAQVKEKELPQTGDTTENTAILGAVGILLALGLVAYDGRKKRPE</sequence>
<dbReference type="NCBIfam" id="TIGR01168">
    <property type="entry name" value="YSIRK_signal"/>
    <property type="match status" value="1"/>
</dbReference>
<dbReference type="SMART" id="SM01208">
    <property type="entry name" value="G5"/>
    <property type="match status" value="11"/>
</dbReference>
<evidence type="ECO:0000259" key="8">
    <source>
        <dbReference type="PROSITE" id="PS51109"/>
    </source>
</evidence>
<keyword evidence="4" id="KW-0572">Peptidoglycan-anchor</keyword>
<dbReference type="InterPro" id="IPR011098">
    <property type="entry name" value="G5_dom"/>
</dbReference>
<keyword evidence="3" id="KW-0732">Signal</keyword>
<feature type="domain" description="G5" evidence="8">
    <location>
        <begin position="1352"/>
        <end position="1433"/>
    </location>
</feature>
<dbReference type="STRING" id="1423724.FC32_GL000315"/>
<accession>A0A0R1U1S1</accession>
<evidence type="ECO:0000256" key="5">
    <source>
        <dbReference type="SAM" id="MobiDB-lite"/>
    </source>
</evidence>
<name>A0A0R1U1S1_9LACO</name>
<gene>
    <name evidence="9" type="ORF">FC32_GL000315</name>
</gene>
<dbReference type="Gene3D" id="2.20.230.10">
    <property type="entry name" value="Resuscitation-promoting factor rpfb"/>
    <property type="match status" value="7"/>
</dbReference>
<keyword evidence="6" id="KW-0812">Transmembrane</keyword>
<dbReference type="EMBL" id="AZFT01000048">
    <property type="protein sequence ID" value="KRL84834.1"/>
    <property type="molecule type" value="Genomic_DNA"/>
</dbReference>
<dbReference type="PROSITE" id="PS50847">
    <property type="entry name" value="GRAM_POS_ANCHORING"/>
    <property type="match status" value="1"/>
</dbReference>
<feature type="region of interest" description="Disordered" evidence="5">
    <location>
        <begin position="1580"/>
        <end position="1601"/>
    </location>
</feature>
<feature type="domain" description="G5" evidence="8">
    <location>
        <begin position="1099"/>
        <end position="1179"/>
    </location>
</feature>
<feature type="compositionally biased region" description="Polar residues" evidence="5">
    <location>
        <begin position="164"/>
        <end position="179"/>
    </location>
</feature>
<feature type="domain" description="Gram-positive cocci surface proteins LPxTG" evidence="7">
    <location>
        <begin position="1595"/>
        <end position="1630"/>
    </location>
</feature>
<feature type="domain" description="G5" evidence="8">
    <location>
        <begin position="844"/>
        <end position="926"/>
    </location>
</feature>
<organism evidence="9 10">
    <name type="scientific">Ligilactobacillus apodemi DSM 16634 = JCM 16172</name>
    <dbReference type="NCBI Taxonomy" id="1423724"/>
    <lineage>
        <taxon>Bacteria</taxon>
        <taxon>Bacillati</taxon>
        <taxon>Bacillota</taxon>
        <taxon>Bacilli</taxon>
        <taxon>Lactobacillales</taxon>
        <taxon>Lactobacillaceae</taxon>
        <taxon>Ligilactobacillus</taxon>
    </lineage>
</organism>
<feature type="region of interest" description="Disordered" evidence="5">
    <location>
        <begin position="119"/>
        <end position="179"/>
    </location>
</feature>
<evidence type="ECO:0000256" key="2">
    <source>
        <dbReference type="ARBA" id="ARBA00022525"/>
    </source>
</evidence>
<dbReference type="Pfam" id="PF00746">
    <property type="entry name" value="Gram_pos_anchor"/>
    <property type="match status" value="1"/>
</dbReference>
<proteinExistence type="predicted"/>
<evidence type="ECO:0000256" key="6">
    <source>
        <dbReference type="SAM" id="Phobius"/>
    </source>
</evidence>
<comment type="caution">
    <text evidence="9">The sequence shown here is derived from an EMBL/GenBank/DDBJ whole genome shotgun (WGS) entry which is preliminary data.</text>
</comment>
<dbReference type="InterPro" id="IPR019931">
    <property type="entry name" value="LPXTG_anchor"/>
</dbReference>
<dbReference type="NCBIfam" id="TIGR01167">
    <property type="entry name" value="LPXTG_anchor"/>
    <property type="match status" value="1"/>
</dbReference>
<feature type="domain" description="G5" evidence="8">
    <location>
        <begin position="357"/>
        <end position="437"/>
    </location>
</feature>
<evidence type="ECO:0000259" key="7">
    <source>
        <dbReference type="PROSITE" id="PS50847"/>
    </source>
</evidence>
<feature type="domain" description="G5" evidence="8">
    <location>
        <begin position="1225"/>
        <end position="1306"/>
    </location>
</feature>
<keyword evidence="2" id="KW-0964">Secreted</keyword>
<evidence type="ECO:0000256" key="4">
    <source>
        <dbReference type="ARBA" id="ARBA00023088"/>
    </source>
</evidence>
<feature type="domain" description="G5" evidence="8">
    <location>
        <begin position="430"/>
        <end position="510"/>
    </location>
</feature>
<keyword evidence="6" id="KW-0472">Membrane</keyword>
<keyword evidence="1" id="KW-0134">Cell wall</keyword>